<protein>
    <submittedName>
        <fullName evidence="1">Uncharacterized protein</fullName>
    </submittedName>
</protein>
<organism evidence="1">
    <name type="scientific">Tetraselmis sp. GSL018</name>
    <dbReference type="NCBI Taxonomy" id="582737"/>
    <lineage>
        <taxon>Eukaryota</taxon>
        <taxon>Viridiplantae</taxon>
        <taxon>Chlorophyta</taxon>
        <taxon>core chlorophytes</taxon>
        <taxon>Chlorodendrophyceae</taxon>
        <taxon>Chlorodendrales</taxon>
        <taxon>Chlorodendraceae</taxon>
        <taxon>Tetraselmis</taxon>
    </lineage>
</organism>
<feature type="non-terminal residue" evidence="1">
    <location>
        <position position="1"/>
    </location>
</feature>
<dbReference type="EMBL" id="GBEZ01008868">
    <property type="protein sequence ID" value="JAC76695.1"/>
    <property type="molecule type" value="Transcribed_RNA"/>
</dbReference>
<gene>
    <name evidence="1" type="ORF">TSPGSL018_19499</name>
</gene>
<reference evidence="1" key="1">
    <citation type="submission" date="2014-05" db="EMBL/GenBank/DDBJ databases">
        <title>The transcriptome of the halophilic microalga Tetraselmis sp. GSL018 isolated from the Great Salt Lake, Utah.</title>
        <authorList>
            <person name="Jinkerson R.E."/>
            <person name="D'Adamo S."/>
            <person name="Posewitz M.C."/>
        </authorList>
    </citation>
    <scope>NUCLEOTIDE SEQUENCE</scope>
    <source>
        <strain evidence="1">GSL018</strain>
    </source>
</reference>
<dbReference type="AlphaFoldDB" id="A0A061S1B9"/>
<proteinExistence type="predicted"/>
<accession>A0A061S1B9</accession>
<name>A0A061S1B9_9CHLO</name>
<evidence type="ECO:0000313" key="1">
    <source>
        <dbReference type="EMBL" id="JAC76695.1"/>
    </source>
</evidence>
<sequence>KVDGSGGKNWVSRADCGAGILWEETRCSKVAEINLCEG</sequence>